<dbReference type="InterPro" id="IPR003615">
    <property type="entry name" value="HNH_nuc"/>
</dbReference>
<dbReference type="InterPro" id="IPR051083">
    <property type="entry name" value="GrpII_Intron_Splice-Mob/Def"/>
</dbReference>
<keyword evidence="3" id="KW-0695">RNA-directed DNA polymerase</keyword>
<dbReference type="CDD" id="cd00085">
    <property type="entry name" value="HNHc"/>
    <property type="match status" value="1"/>
</dbReference>
<comment type="similarity">
    <text evidence="1">Belongs to the bacterial reverse transcriptase family.</text>
</comment>
<evidence type="ECO:0000313" key="4">
    <source>
        <dbReference type="Proteomes" id="UP000054921"/>
    </source>
</evidence>
<organism evidence="3 4">
    <name type="scientific">Legionella cherrii</name>
    <dbReference type="NCBI Taxonomy" id="28084"/>
    <lineage>
        <taxon>Bacteria</taxon>
        <taxon>Pseudomonadati</taxon>
        <taxon>Pseudomonadota</taxon>
        <taxon>Gammaproteobacteria</taxon>
        <taxon>Legionellales</taxon>
        <taxon>Legionellaceae</taxon>
        <taxon>Legionella</taxon>
    </lineage>
</organism>
<dbReference type="GO" id="GO:0003964">
    <property type="term" value="F:RNA-directed DNA polymerase activity"/>
    <property type="evidence" value="ECO:0007669"/>
    <property type="project" value="UniProtKB-KW"/>
</dbReference>
<dbReference type="OrthoDB" id="9793236at2"/>
<keyword evidence="3" id="KW-0548">Nucleotidyltransferase</keyword>
<dbReference type="EMBL" id="LNXW01000009">
    <property type="protein sequence ID" value="KTC82283.1"/>
    <property type="molecule type" value="Genomic_DNA"/>
</dbReference>
<dbReference type="Proteomes" id="UP000054921">
    <property type="component" value="Unassembled WGS sequence"/>
</dbReference>
<dbReference type="SUPFAM" id="SSF56672">
    <property type="entry name" value="DNA/RNA polymerases"/>
    <property type="match status" value="1"/>
</dbReference>
<proteinExistence type="inferred from homology"/>
<dbReference type="Pfam" id="PF00078">
    <property type="entry name" value="RVT_1"/>
    <property type="match status" value="1"/>
</dbReference>
<dbReference type="PANTHER" id="PTHR34047">
    <property type="entry name" value="NUCLEAR INTRON MATURASE 1, MITOCHONDRIAL-RELATED"/>
    <property type="match status" value="1"/>
</dbReference>
<dbReference type="STRING" id="28084.Lche_0547"/>
<evidence type="ECO:0000256" key="1">
    <source>
        <dbReference type="ARBA" id="ARBA00034120"/>
    </source>
</evidence>
<dbReference type="InterPro" id="IPR013597">
    <property type="entry name" value="Mat_intron_G2"/>
</dbReference>
<evidence type="ECO:0000259" key="2">
    <source>
        <dbReference type="PROSITE" id="PS50878"/>
    </source>
</evidence>
<dbReference type="InterPro" id="IPR000477">
    <property type="entry name" value="RT_dom"/>
</dbReference>
<dbReference type="NCBIfam" id="TIGR04416">
    <property type="entry name" value="group_II_RT_mat"/>
    <property type="match status" value="1"/>
</dbReference>
<dbReference type="GO" id="GO:0008270">
    <property type="term" value="F:zinc ion binding"/>
    <property type="evidence" value="ECO:0007669"/>
    <property type="project" value="InterPro"/>
</dbReference>
<dbReference type="Gene3D" id="1.10.30.50">
    <property type="match status" value="1"/>
</dbReference>
<dbReference type="Pfam" id="PF13655">
    <property type="entry name" value="RVT_N"/>
    <property type="match status" value="1"/>
</dbReference>
<keyword evidence="3" id="KW-0808">Transferase</keyword>
<evidence type="ECO:0000313" key="3">
    <source>
        <dbReference type="EMBL" id="KTC82283.1"/>
    </source>
</evidence>
<dbReference type="AlphaFoldDB" id="A0A0W0SGI1"/>
<name>A0A0W0SGI1_9GAMM</name>
<dbReference type="InterPro" id="IPR043502">
    <property type="entry name" value="DNA/RNA_pol_sf"/>
</dbReference>
<dbReference type="SMART" id="SM00507">
    <property type="entry name" value="HNHc"/>
    <property type="match status" value="1"/>
</dbReference>
<dbReference type="RefSeq" id="WP_058387353.1">
    <property type="nucleotide sequence ID" value="NZ_LNXW01000009.1"/>
</dbReference>
<dbReference type="GO" id="GO:0004519">
    <property type="term" value="F:endonuclease activity"/>
    <property type="evidence" value="ECO:0007669"/>
    <property type="project" value="InterPro"/>
</dbReference>
<dbReference type="PATRIC" id="fig|28084.5.peg.588"/>
<dbReference type="Pfam" id="PF08388">
    <property type="entry name" value="GIIM"/>
    <property type="match status" value="1"/>
</dbReference>
<dbReference type="InterPro" id="IPR025960">
    <property type="entry name" value="RVT_N"/>
</dbReference>
<protein>
    <submittedName>
        <fullName evidence="3">Reverse transcriptase</fullName>
    </submittedName>
</protein>
<dbReference type="Pfam" id="PF01844">
    <property type="entry name" value="HNH"/>
    <property type="match status" value="1"/>
</dbReference>
<dbReference type="InterPro" id="IPR030931">
    <property type="entry name" value="Group_II_RT_mat"/>
</dbReference>
<reference evidence="3 4" key="1">
    <citation type="submission" date="2015-11" db="EMBL/GenBank/DDBJ databases">
        <title>Genomic analysis of 38 Legionella species identifies large and diverse effector repertoires.</title>
        <authorList>
            <person name="Burstein D."/>
            <person name="Amaro F."/>
            <person name="Zusman T."/>
            <person name="Lifshitz Z."/>
            <person name="Cohen O."/>
            <person name="Gilbert J.A."/>
            <person name="Pupko T."/>
            <person name="Shuman H.A."/>
            <person name="Segal G."/>
        </authorList>
    </citation>
    <scope>NUCLEOTIDE SEQUENCE [LARGE SCALE GENOMIC DNA]</scope>
    <source>
        <strain evidence="3 4">ORW</strain>
    </source>
</reference>
<dbReference type="GO" id="GO:0003676">
    <property type="term" value="F:nucleic acid binding"/>
    <property type="evidence" value="ECO:0007669"/>
    <property type="project" value="InterPro"/>
</dbReference>
<gene>
    <name evidence="3" type="ORF">Lche_0547</name>
</gene>
<dbReference type="PROSITE" id="PS50878">
    <property type="entry name" value="RT_POL"/>
    <property type="match status" value="1"/>
</dbReference>
<comment type="caution">
    <text evidence="3">The sequence shown here is derived from an EMBL/GenBank/DDBJ whole genome shotgun (WGS) entry which is preliminary data.</text>
</comment>
<dbReference type="InterPro" id="IPR002711">
    <property type="entry name" value="HNH"/>
</dbReference>
<feature type="domain" description="Reverse transcriptase" evidence="2">
    <location>
        <begin position="92"/>
        <end position="327"/>
    </location>
</feature>
<dbReference type="PANTHER" id="PTHR34047:SF10">
    <property type="entry name" value="GROUP II INTRON-ASSOCIATED OPEN READING FRAME"/>
    <property type="match status" value="1"/>
</dbReference>
<dbReference type="CDD" id="cd01651">
    <property type="entry name" value="RT_G2_intron"/>
    <property type="match status" value="1"/>
</dbReference>
<accession>A0A0W0SGI1</accession>
<sequence>MITETLVSAPTDISWRHIHWDKCHQQVRRLQIRIVKAIQEGRWNKVKSLQHLLTHSFSGKAIAVKLVTENKGRATAGIDKEVWSTPELKADAINMLKRRGYQPLPMRRVHIPKKNGKKRPLSIPTMRDRAMQALYKLALEPVAETTSDQQSYGFRSQRSTKDAIERCFNVLSFKRSAEWILEADIKGCFDNISHDWLLKNIPMDKVILSKWLKAGYMEKGNLKPTLAGTPQGGIISPLLANMALDCLEKVLSEEFPMKRSSRLETFKVNYVRYCDDFVVTGRSKELLEKEVKPVVEEFLATRGLTLSNEKTKITHINDGFDFLSQNVRKYKGKLLIKPAKESVKSLLSNVRDIVKSNKAVPQVYLISLLNPVIRGWVNYHKHIVSKEIFSDVRHELWKITWNWSRRRHPTKNSKWIKKKYYTSIGNRDWVFKAASPKGKKDGINKGLTLEDPTIIPIKRHPRINAAANPFDPAWEVYFEERASARMTDTLSRRKKVLSIWRSQGKKCPACKQGFSQEVGWHLHHILARTKGGTDKISNLVMVHPNCHRQIHSGAFQVVKPASVK</sequence>